<accession>A0A2A4TD96</accession>
<reference evidence="3" key="1">
    <citation type="submission" date="2017-08" db="EMBL/GenBank/DDBJ databases">
        <title>A dynamic microbial community with high functional redundancy inhabits the cold, oxic subseafloor aquifer.</title>
        <authorList>
            <person name="Tully B.J."/>
            <person name="Wheat C.G."/>
            <person name="Glazer B.T."/>
            <person name="Huber J.A."/>
        </authorList>
    </citation>
    <scope>NUCLEOTIDE SEQUENCE [LARGE SCALE GENOMIC DNA]</scope>
</reference>
<comment type="caution">
    <text evidence="2">The sequence shown here is derived from an EMBL/GenBank/DDBJ whole genome shotgun (WGS) entry which is preliminary data.</text>
</comment>
<organism evidence="2 3">
    <name type="scientific">SAR324 cluster bacterium</name>
    <dbReference type="NCBI Taxonomy" id="2024889"/>
    <lineage>
        <taxon>Bacteria</taxon>
        <taxon>Deltaproteobacteria</taxon>
        <taxon>SAR324 cluster</taxon>
    </lineage>
</organism>
<evidence type="ECO:0000313" key="3">
    <source>
        <dbReference type="Proteomes" id="UP000218113"/>
    </source>
</evidence>
<sequence>MKKSTITLSLSLILLLESSVMAIDMDDYFLSNSTNAGEWTDPASNKTYYSGGNLTFKFKDAQYYPLWFDGKPPSMKVGCGGISLDGGFIALLDLEDMAKQLSDASGKAAYGVMLSLLSSTPVLARVFENIRKWARSIQNLAQNACEIGKKFGNDNFSDEMRTDIESYQMVKDTSAWYKGAMDGMEGYSDAVDDFVNDSLTDGKTINNKISALFGQKITDKSKDTITKTASQVSQAKMFTQYIPSGKAKNKIAINSTKEFFNGGIKTEDNTVIVAVSDNEKLESDKLLFLIGLRYFGTTAVSKSSLREIANTINPSGDVDAEALKSLLKRAGAGANLVIPQTTYIPPTKYRPEDLVNEILYGIPTGDNKVAVPDYFYIDVAYDDSLATSGSSTGTTSTNEEDKQKLRLFILTAPVTDYMELDYEGTITEMQKAVRAYVIKKGGSTTNAAGTVITSDLNSINSLVAPKIFTGMDYYADIIARIERINNGASVETDALKNRVAEVGSFIVAENIIRGLSEGVIGQLQSSPEDSSDNATETLKSIDHINEISKQAILILREKMNQANLEKDLYDIFHMIEIDLNAKRTKGIL</sequence>
<proteinExistence type="predicted"/>
<evidence type="ECO:0000313" key="2">
    <source>
        <dbReference type="EMBL" id="PCI30927.1"/>
    </source>
</evidence>
<keyword evidence="1" id="KW-0732">Signal</keyword>
<feature type="signal peptide" evidence="1">
    <location>
        <begin position="1"/>
        <end position="22"/>
    </location>
</feature>
<dbReference type="InterPro" id="IPR010927">
    <property type="entry name" value="T4SS_TraH"/>
</dbReference>
<evidence type="ECO:0000256" key="1">
    <source>
        <dbReference type="SAM" id="SignalP"/>
    </source>
</evidence>
<dbReference type="Proteomes" id="UP000218113">
    <property type="component" value="Unassembled WGS sequence"/>
</dbReference>
<gene>
    <name evidence="2" type="ORF">COB67_00285</name>
</gene>
<dbReference type="Pfam" id="PF06122">
    <property type="entry name" value="TraH"/>
    <property type="match status" value="1"/>
</dbReference>
<protein>
    <submittedName>
        <fullName evidence="2">Uncharacterized protein</fullName>
    </submittedName>
</protein>
<dbReference type="EMBL" id="NVSR01000001">
    <property type="protein sequence ID" value="PCI30927.1"/>
    <property type="molecule type" value="Genomic_DNA"/>
</dbReference>
<name>A0A2A4TD96_9DELT</name>
<dbReference type="AlphaFoldDB" id="A0A2A4TD96"/>
<feature type="chain" id="PRO_5013014776" evidence="1">
    <location>
        <begin position="23"/>
        <end position="588"/>
    </location>
</feature>